<comment type="caution">
    <text evidence="2">The sequence shown here is derived from an EMBL/GenBank/DDBJ whole genome shotgun (WGS) entry which is preliminary data.</text>
</comment>
<dbReference type="Proteomes" id="UP001169760">
    <property type="component" value="Unassembled WGS sequence"/>
</dbReference>
<evidence type="ECO:0000256" key="1">
    <source>
        <dbReference type="SAM" id="Phobius"/>
    </source>
</evidence>
<feature type="transmembrane region" description="Helical" evidence="1">
    <location>
        <begin position="57"/>
        <end position="77"/>
    </location>
</feature>
<keyword evidence="1" id="KW-1133">Transmembrane helix</keyword>
<dbReference type="RefSeq" id="WP_303494283.1">
    <property type="nucleotide sequence ID" value="NZ_JAUOPB010000071.1"/>
</dbReference>
<keyword evidence="1" id="KW-0812">Transmembrane</keyword>
<feature type="non-terminal residue" evidence="2">
    <location>
        <position position="122"/>
    </location>
</feature>
<protein>
    <submittedName>
        <fullName evidence="2">Uncharacterized protein</fullName>
    </submittedName>
</protein>
<keyword evidence="1" id="KW-0472">Membrane</keyword>
<dbReference type="EMBL" id="JAUOPB010000071">
    <property type="protein sequence ID" value="MDO6424960.1"/>
    <property type="molecule type" value="Genomic_DNA"/>
</dbReference>
<evidence type="ECO:0000313" key="3">
    <source>
        <dbReference type="Proteomes" id="UP001169760"/>
    </source>
</evidence>
<gene>
    <name evidence="2" type="ORF">Q4521_20930</name>
</gene>
<dbReference type="AlphaFoldDB" id="A0AAW7XBF4"/>
<reference evidence="2" key="1">
    <citation type="submission" date="2023-07" db="EMBL/GenBank/DDBJ databases">
        <title>Genome content predicts the carbon catabolic preferences of heterotrophic bacteria.</title>
        <authorList>
            <person name="Gralka M."/>
        </authorList>
    </citation>
    <scope>NUCLEOTIDE SEQUENCE</scope>
    <source>
        <strain evidence="2">I3M17_2</strain>
    </source>
</reference>
<proteinExistence type="predicted"/>
<organism evidence="2 3">
    <name type="scientific">Saccharophagus degradans</name>
    <dbReference type="NCBI Taxonomy" id="86304"/>
    <lineage>
        <taxon>Bacteria</taxon>
        <taxon>Pseudomonadati</taxon>
        <taxon>Pseudomonadota</taxon>
        <taxon>Gammaproteobacteria</taxon>
        <taxon>Cellvibrionales</taxon>
        <taxon>Cellvibrionaceae</taxon>
        <taxon>Saccharophagus</taxon>
    </lineage>
</organism>
<name>A0AAW7XBF4_9GAMM</name>
<accession>A0AAW7XBF4</accession>
<sequence length="122" mass="13841">LATIGYDPYISLEDGEKHQKTDKTSVYKLTVAGFAFGNTMFLSFPDYFGKSDVWLEHYQPLFTFLMLLFSLPVVFYAGNDYLISAYKGLKKKILNIDVPISMGIVVLFVRSCYEYFTATGQG</sequence>
<feature type="transmembrane region" description="Helical" evidence="1">
    <location>
        <begin position="26"/>
        <end position="45"/>
    </location>
</feature>
<evidence type="ECO:0000313" key="2">
    <source>
        <dbReference type="EMBL" id="MDO6424960.1"/>
    </source>
</evidence>
<feature type="non-terminal residue" evidence="2">
    <location>
        <position position="1"/>
    </location>
</feature>